<accession>A0A7R9QCV2</accession>
<feature type="compositionally biased region" description="Acidic residues" evidence="1">
    <location>
        <begin position="291"/>
        <end position="300"/>
    </location>
</feature>
<feature type="compositionally biased region" description="Basic and acidic residues" evidence="1">
    <location>
        <begin position="138"/>
        <end position="148"/>
    </location>
</feature>
<reference evidence="2" key="1">
    <citation type="submission" date="2020-11" db="EMBL/GenBank/DDBJ databases">
        <authorList>
            <person name="Tran Van P."/>
        </authorList>
    </citation>
    <scope>NUCLEOTIDE SEQUENCE</scope>
</reference>
<evidence type="ECO:0000256" key="1">
    <source>
        <dbReference type="SAM" id="MobiDB-lite"/>
    </source>
</evidence>
<feature type="region of interest" description="Disordered" evidence="1">
    <location>
        <begin position="238"/>
        <end position="320"/>
    </location>
</feature>
<organism evidence="2">
    <name type="scientific">Oppiella nova</name>
    <dbReference type="NCBI Taxonomy" id="334625"/>
    <lineage>
        <taxon>Eukaryota</taxon>
        <taxon>Metazoa</taxon>
        <taxon>Ecdysozoa</taxon>
        <taxon>Arthropoda</taxon>
        <taxon>Chelicerata</taxon>
        <taxon>Arachnida</taxon>
        <taxon>Acari</taxon>
        <taxon>Acariformes</taxon>
        <taxon>Sarcoptiformes</taxon>
        <taxon>Oribatida</taxon>
        <taxon>Brachypylina</taxon>
        <taxon>Oppioidea</taxon>
        <taxon>Oppiidae</taxon>
        <taxon>Oppiella</taxon>
    </lineage>
</organism>
<feature type="region of interest" description="Disordered" evidence="1">
    <location>
        <begin position="195"/>
        <end position="225"/>
    </location>
</feature>
<dbReference type="EMBL" id="CAJPVJ010000776">
    <property type="protein sequence ID" value="CAG2163363.1"/>
    <property type="molecule type" value="Genomic_DNA"/>
</dbReference>
<feature type="compositionally biased region" description="Polar residues" evidence="1">
    <location>
        <begin position="149"/>
        <end position="172"/>
    </location>
</feature>
<protein>
    <submittedName>
        <fullName evidence="2">Uncharacterized protein</fullName>
    </submittedName>
</protein>
<proteinExistence type="predicted"/>
<dbReference type="AlphaFoldDB" id="A0A7R9QCV2"/>
<sequence>MGADVKLRHQSHAVLAKVVIILWHLMTINGYSTDLLSVPERIPIGALFDHKHQNLQTIFKQAIHQHNSNASLKFIVETAQEFVDHNDPTRVVRQLQCLHFNRGIYALLAPHFEAYAYKSALSFANTYRSRLLIKKYQMDSKGDSRRSSDNNNGKRLPVPSTTPDISTSSCVNSKAPAAETLELDDVIAALRAGDEEAANERESTPGSARQQPTRRKPMRWDDDEVEVDFSAQLGILAEDRMKSRHDNSEEVRDKGLDASATRRQFVEKPANDESFDGKHPEMNYSQPSAEDNNDDEDESGSDLGSEGKSWSDFESEDYLD</sequence>
<dbReference type="Gene3D" id="3.40.50.2300">
    <property type="match status" value="1"/>
</dbReference>
<feature type="compositionally biased region" description="Basic and acidic residues" evidence="1">
    <location>
        <begin position="238"/>
        <end position="256"/>
    </location>
</feature>
<evidence type="ECO:0000313" key="2">
    <source>
        <dbReference type="EMBL" id="CAD7641142.1"/>
    </source>
</evidence>
<feature type="region of interest" description="Disordered" evidence="1">
    <location>
        <begin position="138"/>
        <end position="173"/>
    </location>
</feature>
<gene>
    <name evidence="2" type="ORF">ONB1V03_LOCUS2942</name>
</gene>
<dbReference type="EMBL" id="OC915601">
    <property type="protein sequence ID" value="CAD7641142.1"/>
    <property type="molecule type" value="Genomic_DNA"/>
</dbReference>
<evidence type="ECO:0000313" key="3">
    <source>
        <dbReference type="Proteomes" id="UP000728032"/>
    </source>
</evidence>
<dbReference type="Proteomes" id="UP000728032">
    <property type="component" value="Unassembled WGS sequence"/>
</dbReference>
<dbReference type="OrthoDB" id="5984008at2759"/>
<keyword evidence="3" id="KW-1185">Reference proteome</keyword>
<feature type="compositionally biased region" description="Basic and acidic residues" evidence="1">
    <location>
        <begin position="264"/>
        <end position="281"/>
    </location>
</feature>
<name>A0A7R9QCV2_9ACAR</name>